<dbReference type="CDD" id="cd06225">
    <property type="entry name" value="HAMP"/>
    <property type="match status" value="1"/>
</dbReference>
<feature type="region of interest" description="Disordered" evidence="12">
    <location>
        <begin position="491"/>
        <end position="512"/>
    </location>
</feature>
<comment type="caution">
    <text evidence="16">The sequence shown here is derived from an EMBL/GenBank/DDBJ whole genome shotgun (WGS) entry which is preliminary data.</text>
</comment>
<keyword evidence="6" id="KW-0808">Transferase</keyword>
<comment type="cofactor">
    <cofactor evidence="2">
        <name>a divalent metal cation</name>
        <dbReference type="ChEBI" id="CHEBI:60240"/>
    </cofactor>
</comment>
<keyword evidence="9 13" id="KW-1133">Transmembrane helix</keyword>
<dbReference type="SUPFAM" id="SSF158472">
    <property type="entry name" value="HAMP domain-like"/>
    <property type="match status" value="1"/>
</dbReference>
<dbReference type="InterPro" id="IPR003660">
    <property type="entry name" value="HAMP_dom"/>
</dbReference>
<evidence type="ECO:0000256" key="9">
    <source>
        <dbReference type="ARBA" id="ARBA00022989"/>
    </source>
</evidence>
<sequence>MKSFRAQWRRTSLRTKLVTVMLGLMIVAIFATAVGSAHTLRIAMTNQIDKQLNVSKSTMAYGLNKAYLYSLNEDSGSHDALDVDATLLGLSSAYADIRDQDGEIVYVMPRSRVGPSNGTDLPLLNMEEIQQLAAHPNSPATVPGAFPTSAGWRTVMIPLKSSELNLFLSMPLDNVNRTVNQTAVLVLSTGTLTALLMSMIAYGLTGRSLKPLINVERTASMIAKGDLSQRVKDYPAETEVGRLSRSLNAMLAQIEKAFNDREASERKMRRFIQDASHELRTPLVTIQGYSEFYRYGGLAEPEAMDSAMGRIESESKRMARLVEDLLMLARLDEQRPMEKQPVDLLVLGQDAVEDTKVRAPDRTVKLVGLVSDRPSPASTVGDDARIRQVIANLITNALRYTPEGSPLEVAVGVRSLVAGTMDAVVEIRDHGPGIPAEDAKRIFERFYRSDSSRQRETGGSGLGLAIVAAIVQQHGGSVALADTPGGGATMSISLPYEPLREPKEPEVDDIED</sequence>
<keyword evidence="10" id="KW-0902">Two-component regulatory system</keyword>
<dbReference type="InterPro" id="IPR050428">
    <property type="entry name" value="TCS_sensor_his_kinase"/>
</dbReference>
<dbReference type="SMART" id="SM00388">
    <property type="entry name" value="HisKA"/>
    <property type="match status" value="1"/>
</dbReference>
<dbReference type="EC" id="2.7.13.3" evidence="4"/>
<dbReference type="GO" id="GO:0005886">
    <property type="term" value="C:plasma membrane"/>
    <property type="evidence" value="ECO:0007669"/>
    <property type="project" value="UniProtKB-SubCell"/>
</dbReference>
<dbReference type="InterPro" id="IPR036097">
    <property type="entry name" value="HisK_dim/P_sf"/>
</dbReference>
<dbReference type="CDD" id="cd00082">
    <property type="entry name" value="HisKA"/>
    <property type="match status" value="1"/>
</dbReference>
<dbReference type="InterPro" id="IPR036890">
    <property type="entry name" value="HATPase_C_sf"/>
</dbReference>
<evidence type="ECO:0000256" key="5">
    <source>
        <dbReference type="ARBA" id="ARBA00022553"/>
    </source>
</evidence>
<dbReference type="PROSITE" id="PS50109">
    <property type="entry name" value="HIS_KIN"/>
    <property type="match status" value="1"/>
</dbReference>
<dbReference type="InterPro" id="IPR005467">
    <property type="entry name" value="His_kinase_dom"/>
</dbReference>
<comment type="subcellular location">
    <subcellularLocation>
        <location evidence="3">Cell membrane</location>
    </subcellularLocation>
</comment>
<evidence type="ECO:0000259" key="15">
    <source>
        <dbReference type="PROSITE" id="PS50885"/>
    </source>
</evidence>
<dbReference type="PRINTS" id="PR00344">
    <property type="entry name" value="BCTRLSENSOR"/>
</dbReference>
<evidence type="ECO:0000259" key="14">
    <source>
        <dbReference type="PROSITE" id="PS50109"/>
    </source>
</evidence>
<evidence type="ECO:0000313" key="16">
    <source>
        <dbReference type="EMBL" id="PMQ19245.1"/>
    </source>
</evidence>
<dbReference type="Gene3D" id="6.10.340.10">
    <property type="match status" value="1"/>
</dbReference>
<dbReference type="GO" id="GO:0000155">
    <property type="term" value="F:phosphorelay sensor kinase activity"/>
    <property type="evidence" value="ECO:0007669"/>
    <property type="project" value="InterPro"/>
</dbReference>
<dbReference type="Pfam" id="PF00672">
    <property type="entry name" value="HAMP"/>
    <property type="match status" value="1"/>
</dbReference>
<evidence type="ECO:0000256" key="2">
    <source>
        <dbReference type="ARBA" id="ARBA00001968"/>
    </source>
</evidence>
<dbReference type="InterPro" id="IPR003594">
    <property type="entry name" value="HATPase_dom"/>
</dbReference>
<dbReference type="Pfam" id="PF00512">
    <property type="entry name" value="HisKA"/>
    <property type="match status" value="1"/>
</dbReference>
<dbReference type="SUPFAM" id="SSF55874">
    <property type="entry name" value="ATPase domain of HSP90 chaperone/DNA topoisomerase II/histidine kinase"/>
    <property type="match status" value="1"/>
</dbReference>
<evidence type="ECO:0000256" key="1">
    <source>
        <dbReference type="ARBA" id="ARBA00000085"/>
    </source>
</evidence>
<comment type="catalytic activity">
    <reaction evidence="1">
        <text>ATP + protein L-histidine = ADP + protein N-phospho-L-histidine.</text>
        <dbReference type="EC" id="2.7.13.3"/>
    </reaction>
</comment>
<dbReference type="AlphaFoldDB" id="A0A2N7RZC8"/>
<evidence type="ECO:0000256" key="3">
    <source>
        <dbReference type="ARBA" id="ARBA00004236"/>
    </source>
</evidence>
<reference evidence="16 17" key="1">
    <citation type="journal article" date="2017" name="Elife">
        <title>Extensive horizontal gene transfer in cheese-associated bacteria.</title>
        <authorList>
            <person name="Bonham K.S."/>
            <person name="Wolfe B.E."/>
            <person name="Dutton R.J."/>
        </authorList>
    </citation>
    <scope>NUCLEOTIDE SEQUENCE [LARGE SCALE GENOMIC DNA]</scope>
    <source>
        <strain evidence="16 17">JB182</strain>
    </source>
</reference>
<dbReference type="GO" id="GO:0005509">
    <property type="term" value="F:calcium ion binding"/>
    <property type="evidence" value="ECO:0007669"/>
    <property type="project" value="UniProtKB-ARBA"/>
</dbReference>
<dbReference type="InterPro" id="IPR004358">
    <property type="entry name" value="Sig_transdc_His_kin-like_C"/>
</dbReference>
<keyword evidence="8 16" id="KW-0418">Kinase</keyword>
<dbReference type="FunFam" id="1.10.287.130:FF:000001">
    <property type="entry name" value="Two-component sensor histidine kinase"/>
    <property type="match status" value="1"/>
</dbReference>
<dbReference type="SMART" id="SM00304">
    <property type="entry name" value="HAMP"/>
    <property type="match status" value="1"/>
</dbReference>
<keyword evidence="7 13" id="KW-0812">Transmembrane</keyword>
<evidence type="ECO:0000256" key="4">
    <source>
        <dbReference type="ARBA" id="ARBA00012438"/>
    </source>
</evidence>
<dbReference type="Proteomes" id="UP000235739">
    <property type="component" value="Unassembled WGS sequence"/>
</dbReference>
<dbReference type="SMART" id="SM00387">
    <property type="entry name" value="HATPase_c"/>
    <property type="match status" value="1"/>
</dbReference>
<feature type="domain" description="HAMP" evidence="15">
    <location>
        <begin position="206"/>
        <end position="259"/>
    </location>
</feature>
<feature type="domain" description="Histidine kinase" evidence="14">
    <location>
        <begin position="274"/>
        <end position="498"/>
    </location>
</feature>
<keyword evidence="5" id="KW-0597">Phosphoprotein</keyword>
<dbReference type="Gene3D" id="3.30.565.10">
    <property type="entry name" value="Histidine kinase-like ATPase, C-terminal domain"/>
    <property type="match status" value="1"/>
</dbReference>
<dbReference type="RefSeq" id="WP_102598486.1">
    <property type="nucleotide sequence ID" value="NZ_JBQDJG010000052.1"/>
</dbReference>
<evidence type="ECO:0000313" key="17">
    <source>
        <dbReference type="Proteomes" id="UP000235739"/>
    </source>
</evidence>
<evidence type="ECO:0000256" key="10">
    <source>
        <dbReference type="ARBA" id="ARBA00023012"/>
    </source>
</evidence>
<dbReference type="PANTHER" id="PTHR45436">
    <property type="entry name" value="SENSOR HISTIDINE KINASE YKOH"/>
    <property type="match status" value="1"/>
</dbReference>
<accession>A0A2N7RZC8</accession>
<organism evidence="16 17">
    <name type="scientific">Glutamicibacter arilaitensis</name>
    <dbReference type="NCBI Taxonomy" id="256701"/>
    <lineage>
        <taxon>Bacteria</taxon>
        <taxon>Bacillati</taxon>
        <taxon>Actinomycetota</taxon>
        <taxon>Actinomycetes</taxon>
        <taxon>Micrococcales</taxon>
        <taxon>Micrococcaceae</taxon>
        <taxon>Glutamicibacter</taxon>
    </lineage>
</organism>
<evidence type="ECO:0000256" key="12">
    <source>
        <dbReference type="SAM" id="MobiDB-lite"/>
    </source>
</evidence>
<dbReference type="CDD" id="cd00075">
    <property type="entry name" value="HATPase"/>
    <property type="match status" value="1"/>
</dbReference>
<dbReference type="Pfam" id="PF02518">
    <property type="entry name" value="HATPase_c"/>
    <property type="match status" value="1"/>
</dbReference>
<dbReference type="EMBL" id="PNQX01000002">
    <property type="protein sequence ID" value="PMQ19245.1"/>
    <property type="molecule type" value="Genomic_DNA"/>
</dbReference>
<evidence type="ECO:0000256" key="7">
    <source>
        <dbReference type="ARBA" id="ARBA00022692"/>
    </source>
</evidence>
<dbReference type="FunFam" id="3.30.565.10:FF:000006">
    <property type="entry name" value="Sensor histidine kinase WalK"/>
    <property type="match status" value="1"/>
</dbReference>
<feature type="transmembrane region" description="Helical" evidence="13">
    <location>
        <begin position="183"/>
        <end position="204"/>
    </location>
</feature>
<proteinExistence type="predicted"/>
<dbReference type="SUPFAM" id="SSF47384">
    <property type="entry name" value="Homodimeric domain of signal transducing histidine kinase"/>
    <property type="match status" value="1"/>
</dbReference>
<dbReference type="PANTHER" id="PTHR45436:SF5">
    <property type="entry name" value="SENSOR HISTIDINE KINASE TRCS"/>
    <property type="match status" value="1"/>
</dbReference>
<evidence type="ECO:0000256" key="13">
    <source>
        <dbReference type="SAM" id="Phobius"/>
    </source>
</evidence>
<evidence type="ECO:0000256" key="8">
    <source>
        <dbReference type="ARBA" id="ARBA00022777"/>
    </source>
</evidence>
<keyword evidence="11 13" id="KW-0472">Membrane</keyword>
<gene>
    <name evidence="16" type="ORF">CIK84_11030</name>
</gene>
<protein>
    <recommendedName>
        <fullName evidence="4">histidine kinase</fullName>
        <ecNumber evidence="4">2.7.13.3</ecNumber>
    </recommendedName>
</protein>
<name>A0A2N7RZC8_9MICC</name>
<evidence type="ECO:0000256" key="11">
    <source>
        <dbReference type="ARBA" id="ARBA00023136"/>
    </source>
</evidence>
<dbReference type="InterPro" id="IPR003661">
    <property type="entry name" value="HisK_dim/P_dom"/>
</dbReference>
<dbReference type="Gene3D" id="1.10.287.130">
    <property type="match status" value="1"/>
</dbReference>
<evidence type="ECO:0000256" key="6">
    <source>
        <dbReference type="ARBA" id="ARBA00022679"/>
    </source>
</evidence>
<dbReference type="PROSITE" id="PS50885">
    <property type="entry name" value="HAMP"/>
    <property type="match status" value="1"/>
</dbReference>